<protein>
    <submittedName>
        <fullName evidence="2">DUF4153 domain-containing protein</fullName>
    </submittedName>
</protein>
<dbReference type="EMBL" id="VPFD01000004">
    <property type="protein sequence ID" value="TXG01167.1"/>
    <property type="molecule type" value="Genomic_DNA"/>
</dbReference>
<feature type="transmembrane region" description="Helical" evidence="1">
    <location>
        <begin position="334"/>
        <end position="355"/>
    </location>
</feature>
<name>A0A5C7G3B6_9BURK</name>
<feature type="transmembrane region" description="Helical" evidence="1">
    <location>
        <begin position="263"/>
        <end position="285"/>
    </location>
</feature>
<dbReference type="Proteomes" id="UP000321413">
    <property type="component" value="Unassembled WGS sequence"/>
</dbReference>
<feature type="transmembrane region" description="Helical" evidence="1">
    <location>
        <begin position="85"/>
        <end position="105"/>
    </location>
</feature>
<sequence length="619" mass="65581">MQQPTPAAAFPATSPDDDLVPTWLGPTRIVIGLAQGLLLYLLYTAAQDKSWPATVPLLFGPLAMLGLLLPVILISGLGHLSRRQLTAWALGAAAVIALLAAYDMWRRLGGTSWEGGKPSGMLTFCLAVGFFIAHALVLAASREGRRIAAYASYFEVAWKLNLQILFCLVFVGATWMVLQLGAALFDLVKLDFLSKAIGKAWFFIPVTAFAFSVAMHLTDVKPAIVRGIRNLLHVLLSWILPVLTLLVGGFLASLPFTGLDPLWATRSAGGILLSAAAAFVVLINAAYQDGASPPARVLAAAARIACLLLVPLTLLAAYALALRVADHGWSADRVIAAASLLVAACYAGGYTAAALRRGWLRALAGVNIAAAFVVLAVLALLLSPVLDPGRIAVNSQLARLASGQIALRQLDVAYLHHHGARHGRAALAQLEESATGPDADWLRAELARLRQPRPLDADTPAQIERNLKVWPAGAALPAGFAQFDWKKVEAHYDLPLCLRSQQTPCDAYMIDLGGDARLEVIVVGAPDHGNAVLRQDDQGGWQIAGSLPASLSACAPMLDALRAGRVRAAPPPLADLDIGGRHVPLERSATRPDCAAMYGQAAKAAEVSEVSKAQEDAPR</sequence>
<feature type="transmembrane region" description="Helical" evidence="1">
    <location>
        <begin position="58"/>
        <end position="78"/>
    </location>
</feature>
<dbReference type="RefSeq" id="WP_147933763.1">
    <property type="nucleotide sequence ID" value="NZ_VPFD01000004.1"/>
</dbReference>
<feature type="transmembrane region" description="Helical" evidence="1">
    <location>
        <begin position="29"/>
        <end position="46"/>
    </location>
</feature>
<evidence type="ECO:0000313" key="2">
    <source>
        <dbReference type="EMBL" id="TXG01167.1"/>
    </source>
</evidence>
<keyword evidence="3" id="KW-1185">Reference proteome</keyword>
<organism evidence="2 3">
    <name type="scientific">Massilia arenae</name>
    <dbReference type="NCBI Taxonomy" id="2603288"/>
    <lineage>
        <taxon>Bacteria</taxon>
        <taxon>Pseudomonadati</taxon>
        <taxon>Pseudomonadota</taxon>
        <taxon>Betaproteobacteria</taxon>
        <taxon>Burkholderiales</taxon>
        <taxon>Oxalobacteraceae</taxon>
        <taxon>Telluria group</taxon>
        <taxon>Massilia</taxon>
    </lineage>
</organism>
<gene>
    <name evidence="2" type="ORF">FVD38_04770</name>
</gene>
<keyword evidence="1" id="KW-0812">Transmembrane</keyword>
<dbReference type="InterPro" id="IPR025291">
    <property type="entry name" value="DUF4153"/>
</dbReference>
<feature type="transmembrane region" description="Helical" evidence="1">
    <location>
        <begin position="120"/>
        <end position="139"/>
    </location>
</feature>
<dbReference type="AlphaFoldDB" id="A0A5C7G3B6"/>
<reference evidence="2 3" key="1">
    <citation type="submission" date="2019-08" db="EMBL/GenBank/DDBJ databases">
        <title>Massilia golmudensis sp. nov., isolated from sand in the Qinghai-Tibetan Plateau.</title>
        <authorList>
            <person name="Zhang B."/>
        </authorList>
    </citation>
    <scope>NUCLEOTIDE SEQUENCE [LARGE SCALE GENOMIC DNA]</scope>
    <source>
        <strain evidence="2 3">GEM5</strain>
    </source>
</reference>
<feature type="transmembrane region" description="Helical" evidence="1">
    <location>
        <begin position="200"/>
        <end position="218"/>
    </location>
</feature>
<feature type="transmembrane region" description="Helical" evidence="1">
    <location>
        <begin position="230"/>
        <end position="251"/>
    </location>
</feature>
<proteinExistence type="predicted"/>
<accession>A0A5C7G3B6</accession>
<feature type="transmembrane region" description="Helical" evidence="1">
    <location>
        <begin position="362"/>
        <end position="386"/>
    </location>
</feature>
<keyword evidence="1" id="KW-1133">Transmembrane helix</keyword>
<dbReference type="Pfam" id="PF13687">
    <property type="entry name" value="DUF4153"/>
    <property type="match status" value="1"/>
</dbReference>
<feature type="transmembrane region" description="Helical" evidence="1">
    <location>
        <begin position="297"/>
        <end position="322"/>
    </location>
</feature>
<comment type="caution">
    <text evidence="2">The sequence shown here is derived from an EMBL/GenBank/DDBJ whole genome shotgun (WGS) entry which is preliminary data.</text>
</comment>
<evidence type="ECO:0000313" key="3">
    <source>
        <dbReference type="Proteomes" id="UP000321413"/>
    </source>
</evidence>
<keyword evidence="1" id="KW-0472">Membrane</keyword>
<feature type="transmembrane region" description="Helical" evidence="1">
    <location>
        <begin position="160"/>
        <end position="180"/>
    </location>
</feature>
<evidence type="ECO:0000256" key="1">
    <source>
        <dbReference type="SAM" id="Phobius"/>
    </source>
</evidence>